<evidence type="ECO:0000256" key="4">
    <source>
        <dbReference type="ARBA" id="ARBA00023163"/>
    </source>
</evidence>
<evidence type="ECO:0000259" key="6">
    <source>
        <dbReference type="Pfam" id="PF21715"/>
    </source>
</evidence>
<dbReference type="GO" id="GO:0030246">
    <property type="term" value="F:carbohydrate binding"/>
    <property type="evidence" value="ECO:0007669"/>
    <property type="project" value="InterPro"/>
</dbReference>
<dbReference type="Gene3D" id="1.10.10.10">
    <property type="entry name" value="Winged helix-like DNA-binding domain superfamily/Winged helix DNA-binding domain"/>
    <property type="match status" value="1"/>
</dbReference>
<dbReference type="SUPFAM" id="SSF100950">
    <property type="entry name" value="NagB/RpiA/CoA transferase-like"/>
    <property type="match status" value="1"/>
</dbReference>
<gene>
    <name evidence="7" type="ORF">G7081_06295</name>
</gene>
<dbReference type="PANTHER" id="PTHR34294:SF5">
    <property type="entry name" value="CENTRAL GLYCOLYTIC GENES REGULATOR"/>
    <property type="match status" value="1"/>
</dbReference>
<organism evidence="7 8">
    <name type="scientific">Vagococcus coleopterorum</name>
    <dbReference type="NCBI Taxonomy" id="2714946"/>
    <lineage>
        <taxon>Bacteria</taxon>
        <taxon>Bacillati</taxon>
        <taxon>Bacillota</taxon>
        <taxon>Bacilli</taxon>
        <taxon>Lactobacillales</taxon>
        <taxon>Enterococcaceae</taxon>
        <taxon>Vagococcus</taxon>
    </lineage>
</organism>
<dbReference type="RefSeq" id="WP_166008102.1">
    <property type="nucleotide sequence ID" value="NZ_CP049886.1"/>
</dbReference>
<keyword evidence="3" id="KW-0238">DNA-binding</keyword>
<evidence type="ECO:0000313" key="8">
    <source>
        <dbReference type="Proteomes" id="UP000500890"/>
    </source>
</evidence>
<keyword evidence="2" id="KW-0805">Transcription regulation</keyword>
<dbReference type="GO" id="GO:0003677">
    <property type="term" value="F:DNA binding"/>
    <property type="evidence" value="ECO:0007669"/>
    <property type="project" value="UniProtKB-KW"/>
</dbReference>
<feature type="domain" description="CggR N-terminal DNA binding" evidence="6">
    <location>
        <begin position="18"/>
        <end position="88"/>
    </location>
</feature>
<dbReference type="InterPro" id="IPR048715">
    <property type="entry name" value="CggR_N"/>
</dbReference>
<dbReference type="SUPFAM" id="SSF46785">
    <property type="entry name" value="Winged helix' DNA-binding domain"/>
    <property type="match status" value="1"/>
</dbReference>
<evidence type="ECO:0000256" key="3">
    <source>
        <dbReference type="ARBA" id="ARBA00023125"/>
    </source>
</evidence>
<dbReference type="KEGG" id="vah:G7081_06295"/>
<dbReference type="Proteomes" id="UP000500890">
    <property type="component" value="Chromosome"/>
</dbReference>
<proteinExistence type="inferred from homology"/>
<comment type="similarity">
    <text evidence="1">Belongs to the SorC transcriptional regulatory family.</text>
</comment>
<dbReference type="Pfam" id="PF21715">
    <property type="entry name" value="CggR_N"/>
    <property type="match status" value="1"/>
</dbReference>
<dbReference type="PANTHER" id="PTHR34294">
    <property type="entry name" value="TRANSCRIPTIONAL REGULATOR-RELATED"/>
    <property type="match status" value="1"/>
</dbReference>
<feature type="domain" description="Sugar-binding" evidence="5">
    <location>
        <begin position="91"/>
        <end position="341"/>
    </location>
</feature>
<evidence type="ECO:0000313" key="7">
    <source>
        <dbReference type="EMBL" id="QIL46714.1"/>
    </source>
</evidence>
<name>A0A6G8ANQ6_9ENTE</name>
<dbReference type="Gene3D" id="3.40.50.1360">
    <property type="match status" value="1"/>
</dbReference>
<dbReference type="AlphaFoldDB" id="A0A6G8ANQ6"/>
<reference evidence="7 8" key="1">
    <citation type="submission" date="2020-03" db="EMBL/GenBank/DDBJ databases">
        <title>Vagococcus sp. nov., isolated from beetles.</title>
        <authorList>
            <person name="Hyun D.-W."/>
            <person name="Bae J.-W."/>
        </authorList>
    </citation>
    <scope>NUCLEOTIDE SEQUENCE [LARGE SCALE GENOMIC DNA]</scope>
    <source>
        <strain evidence="7 8">HDW17A</strain>
    </source>
</reference>
<protein>
    <submittedName>
        <fullName evidence="7">SorC family transcriptional regulator</fullName>
    </submittedName>
</protein>
<evidence type="ECO:0000259" key="5">
    <source>
        <dbReference type="Pfam" id="PF04198"/>
    </source>
</evidence>
<dbReference type="InterPro" id="IPR051054">
    <property type="entry name" value="SorC_transcr_regulators"/>
</dbReference>
<dbReference type="InterPro" id="IPR036388">
    <property type="entry name" value="WH-like_DNA-bd_sf"/>
</dbReference>
<evidence type="ECO:0000256" key="2">
    <source>
        <dbReference type="ARBA" id="ARBA00023015"/>
    </source>
</evidence>
<accession>A0A6G8ANQ6</accession>
<keyword evidence="4" id="KW-0804">Transcription</keyword>
<dbReference type="InterPro" id="IPR037171">
    <property type="entry name" value="NagB/RpiA_transferase-like"/>
</dbReference>
<keyword evidence="8" id="KW-1185">Reference proteome</keyword>
<dbReference type="InterPro" id="IPR036390">
    <property type="entry name" value="WH_DNA-bd_sf"/>
</dbReference>
<dbReference type="Pfam" id="PF04198">
    <property type="entry name" value="Sugar-bind"/>
    <property type="match status" value="1"/>
</dbReference>
<dbReference type="InterPro" id="IPR007324">
    <property type="entry name" value="Sugar-bd_dom_put"/>
</dbReference>
<dbReference type="EMBL" id="CP049886">
    <property type="protein sequence ID" value="QIL46714.1"/>
    <property type="molecule type" value="Genomic_DNA"/>
</dbReference>
<sequence>MENQLEILNTIAPDMMQVVQERFIVLQNIDWMAPVGRRTLALKIGLTERVLRTETEMLKQLQLIEISKSGMTITPEGKKVLTGLESLMGQYTGMKQNEHRLAEYFNVDKCIIVSGNSDEEKKVLASFGLTVSEALQKLLPAKESVIAVMGGTTMAAVAENMVALDQKVSHNIFVPARGGIGETMGIQANSVSATMAAKTGGTSRPLYVPERVSHETYQSLLQEPFVQEVIGLIDESTCVIHSIGQAMRMAERRGMSQDELVMLKDKGAVSESFGYFFDKEGEVVYKIPRIGLQLKDLEKIPVILAVAGGASKAEAIEAYMKNAPQQTVLITDESAANAILKGVTL</sequence>
<evidence type="ECO:0000256" key="1">
    <source>
        <dbReference type="ARBA" id="ARBA00010466"/>
    </source>
</evidence>